<gene>
    <name evidence="2" type="ORF">MtrunA17_Chr6g0453841</name>
</gene>
<dbReference type="Gramene" id="rna34362">
    <property type="protein sequence ID" value="RHN50107.1"/>
    <property type="gene ID" value="gene34362"/>
</dbReference>
<dbReference type="Pfam" id="PF24818">
    <property type="entry name" value="PH_TRF2_HOY1"/>
    <property type="match status" value="1"/>
</dbReference>
<feature type="domain" description="TRF2/HOY1 PH-like" evidence="1">
    <location>
        <begin position="50"/>
        <end position="175"/>
    </location>
</feature>
<sequence>MDLLPPIGLKFPKSVIQEIIDELEFKKRQRETPLQRTTLTANKTITHVCFLATLLKIGRFEFMPRNEVNLVAHCYFEHQKFLWGMLDKSTNIKYKIEIMWQDISAIRIVDEDKKPGILEIEKLLAFDFNCDFLFLQLIKVPTFYHHINSMWESSQDFTDGHAAICRRHYLEFPPKVNFKKLLQSNKHLLELSQRPFPSLDSSFFGIPLITPPSLIYSTPPVSVNNHFHNPCPNFLSAPNTC</sequence>
<protein>
    <recommendedName>
        <fullName evidence="1">TRF2/HOY1 PH-like domain-containing protein</fullName>
    </recommendedName>
</protein>
<accession>A0A396HGT6</accession>
<reference evidence="2" key="1">
    <citation type="journal article" date="2018" name="Nat. Plants">
        <title>Whole-genome landscape of Medicago truncatula symbiotic genes.</title>
        <authorList>
            <person name="Pecrix Y."/>
            <person name="Gamas P."/>
            <person name="Carrere S."/>
        </authorList>
    </citation>
    <scope>NUCLEOTIDE SEQUENCE</scope>
    <source>
        <tissue evidence="2">Leaves</tissue>
    </source>
</reference>
<dbReference type="InterPro" id="IPR057939">
    <property type="entry name" value="TRF2_HOY1_PH"/>
</dbReference>
<dbReference type="AlphaFoldDB" id="A0A396HGT6"/>
<evidence type="ECO:0000313" key="2">
    <source>
        <dbReference type="EMBL" id="RHN50107.1"/>
    </source>
</evidence>
<comment type="caution">
    <text evidence="2">The sequence shown here is derived from an EMBL/GenBank/DDBJ whole genome shotgun (WGS) entry which is preliminary data.</text>
</comment>
<proteinExistence type="predicted"/>
<organism evidence="2">
    <name type="scientific">Medicago truncatula</name>
    <name type="common">Barrel medic</name>
    <name type="synonym">Medicago tribuloides</name>
    <dbReference type="NCBI Taxonomy" id="3880"/>
    <lineage>
        <taxon>Eukaryota</taxon>
        <taxon>Viridiplantae</taxon>
        <taxon>Streptophyta</taxon>
        <taxon>Embryophyta</taxon>
        <taxon>Tracheophyta</taxon>
        <taxon>Spermatophyta</taxon>
        <taxon>Magnoliopsida</taxon>
        <taxon>eudicotyledons</taxon>
        <taxon>Gunneridae</taxon>
        <taxon>Pentapetalae</taxon>
        <taxon>rosids</taxon>
        <taxon>fabids</taxon>
        <taxon>Fabales</taxon>
        <taxon>Fabaceae</taxon>
        <taxon>Papilionoideae</taxon>
        <taxon>50 kb inversion clade</taxon>
        <taxon>NPAAA clade</taxon>
        <taxon>Hologalegina</taxon>
        <taxon>IRL clade</taxon>
        <taxon>Trifolieae</taxon>
        <taxon>Medicago</taxon>
    </lineage>
</organism>
<name>A0A396HGT6_MEDTR</name>
<evidence type="ECO:0000259" key="1">
    <source>
        <dbReference type="Pfam" id="PF24818"/>
    </source>
</evidence>
<dbReference type="Proteomes" id="UP000265566">
    <property type="component" value="Chromosome 6"/>
</dbReference>
<dbReference type="EMBL" id="PSQE01000006">
    <property type="protein sequence ID" value="RHN50107.1"/>
    <property type="molecule type" value="Genomic_DNA"/>
</dbReference>
<dbReference type="PANTHER" id="PTHR33494:SF5">
    <property type="entry name" value="F10A16.6 PROTEIN"/>
    <property type="match status" value="1"/>
</dbReference>
<dbReference type="PANTHER" id="PTHR33494">
    <property type="entry name" value="OS02G0793800 PROTEIN"/>
    <property type="match status" value="1"/>
</dbReference>